<keyword evidence="2" id="KW-1185">Reference proteome</keyword>
<gene>
    <name evidence="1" type="ORF">T11_3726</name>
</gene>
<accession>A0A0V1GCD9</accession>
<reference evidence="1 2" key="1">
    <citation type="submission" date="2015-01" db="EMBL/GenBank/DDBJ databases">
        <title>Evolution of Trichinella species and genotypes.</title>
        <authorList>
            <person name="Korhonen P.K."/>
            <person name="Edoardo P."/>
            <person name="Giuseppe L.R."/>
            <person name="Gasser R.B."/>
        </authorList>
    </citation>
    <scope>NUCLEOTIDE SEQUENCE [LARGE SCALE GENOMIC DNA]</scope>
    <source>
        <strain evidence="1">ISS1029</strain>
    </source>
</reference>
<evidence type="ECO:0000313" key="1">
    <source>
        <dbReference type="EMBL" id="KRY95283.1"/>
    </source>
</evidence>
<dbReference type="EMBL" id="JYDP01003966">
    <property type="protein sequence ID" value="KRY95283.1"/>
    <property type="molecule type" value="Genomic_DNA"/>
</dbReference>
<protein>
    <submittedName>
        <fullName evidence="1">Uncharacterized protein</fullName>
    </submittedName>
</protein>
<organism evidence="1 2">
    <name type="scientific">Trichinella zimbabwensis</name>
    <dbReference type="NCBI Taxonomy" id="268475"/>
    <lineage>
        <taxon>Eukaryota</taxon>
        <taxon>Metazoa</taxon>
        <taxon>Ecdysozoa</taxon>
        <taxon>Nematoda</taxon>
        <taxon>Enoplea</taxon>
        <taxon>Dorylaimia</taxon>
        <taxon>Trichinellida</taxon>
        <taxon>Trichinellidae</taxon>
        <taxon>Trichinella</taxon>
    </lineage>
</organism>
<evidence type="ECO:0000313" key="2">
    <source>
        <dbReference type="Proteomes" id="UP000055024"/>
    </source>
</evidence>
<dbReference type="AlphaFoldDB" id="A0A0V1GCD9"/>
<name>A0A0V1GCD9_9BILA</name>
<comment type="caution">
    <text evidence="1">The sequence shown here is derived from an EMBL/GenBank/DDBJ whole genome shotgun (WGS) entry which is preliminary data.</text>
</comment>
<proteinExistence type="predicted"/>
<sequence length="43" mass="4907">MPTLEAIYSTTTGLFPFTKFRNFRGKLCEPKLAEMGINRSEPI</sequence>
<dbReference type="Proteomes" id="UP000055024">
    <property type="component" value="Unassembled WGS sequence"/>
</dbReference>